<dbReference type="PROSITE" id="PS51257">
    <property type="entry name" value="PROKAR_LIPOPROTEIN"/>
    <property type="match status" value="1"/>
</dbReference>
<evidence type="ECO:0000256" key="6">
    <source>
        <dbReference type="SAM" id="SignalP"/>
    </source>
</evidence>
<name>A0A1H1A5T9_9FLAO</name>
<comment type="subcellular location">
    <subcellularLocation>
        <location evidence="1">Cell outer membrane</location>
    </subcellularLocation>
</comment>
<evidence type="ECO:0000256" key="2">
    <source>
        <dbReference type="ARBA" id="ARBA00006275"/>
    </source>
</evidence>
<reference evidence="9" key="1">
    <citation type="submission" date="2016-10" db="EMBL/GenBank/DDBJ databases">
        <authorList>
            <person name="Varghese N."/>
            <person name="Submissions S."/>
        </authorList>
    </citation>
    <scope>NUCLEOTIDE SEQUENCE [LARGE SCALE GENOMIC DNA]</scope>
    <source>
        <strain evidence="9">DSM 17072</strain>
    </source>
</reference>
<dbReference type="OrthoDB" id="630434at2"/>
<evidence type="ECO:0000313" key="9">
    <source>
        <dbReference type="Proteomes" id="UP000199627"/>
    </source>
</evidence>
<feature type="domain" description="RagB/SusD" evidence="7">
    <location>
        <begin position="396"/>
        <end position="537"/>
    </location>
</feature>
<evidence type="ECO:0000313" key="8">
    <source>
        <dbReference type="EMBL" id="SDQ35033.1"/>
    </source>
</evidence>
<evidence type="ECO:0000256" key="5">
    <source>
        <dbReference type="ARBA" id="ARBA00023237"/>
    </source>
</evidence>
<dbReference type="RefSeq" id="WP_089754747.1">
    <property type="nucleotide sequence ID" value="NZ_FNKL01000002.1"/>
</dbReference>
<keyword evidence="5" id="KW-0998">Cell outer membrane</keyword>
<keyword evidence="9" id="KW-1185">Reference proteome</keyword>
<gene>
    <name evidence="8" type="ORF">SAMN05421664_1268</name>
</gene>
<feature type="signal peptide" evidence="6">
    <location>
        <begin position="1"/>
        <end position="19"/>
    </location>
</feature>
<dbReference type="SUPFAM" id="SSF48452">
    <property type="entry name" value="TPR-like"/>
    <property type="match status" value="1"/>
</dbReference>
<dbReference type="Pfam" id="PF07980">
    <property type="entry name" value="SusD_RagB"/>
    <property type="match status" value="1"/>
</dbReference>
<dbReference type="AlphaFoldDB" id="A0A1H1A5T9"/>
<evidence type="ECO:0000256" key="4">
    <source>
        <dbReference type="ARBA" id="ARBA00023136"/>
    </source>
</evidence>
<dbReference type="GO" id="GO:0009279">
    <property type="term" value="C:cell outer membrane"/>
    <property type="evidence" value="ECO:0007669"/>
    <property type="project" value="UniProtKB-SubCell"/>
</dbReference>
<evidence type="ECO:0000259" key="7">
    <source>
        <dbReference type="Pfam" id="PF07980"/>
    </source>
</evidence>
<dbReference type="InterPro" id="IPR012944">
    <property type="entry name" value="SusD_RagB_dom"/>
</dbReference>
<organism evidence="8 9">
    <name type="scientific">Chryseobacterium soldanellicola</name>
    <dbReference type="NCBI Taxonomy" id="311333"/>
    <lineage>
        <taxon>Bacteria</taxon>
        <taxon>Pseudomonadati</taxon>
        <taxon>Bacteroidota</taxon>
        <taxon>Flavobacteriia</taxon>
        <taxon>Flavobacteriales</taxon>
        <taxon>Weeksellaceae</taxon>
        <taxon>Chryseobacterium group</taxon>
        <taxon>Chryseobacterium</taxon>
    </lineage>
</organism>
<sequence length="537" mass="58447">MKKLILNISLIGSVMFSLGALQSCNDALDTNPQPGTVQDDGTPFADTDALYGYLMGNVYGSLEPSTAIYTTAVLSDEVKPGSGSGGQEFDVHRFFFNSQTAQAAAVWQNNYAVINHVNRLVRGAEAITPTSTADAARLSNILAQARAIRAFAYIQLESLYSENMTDPNALGVILLKDVPDLTSQLPRVKNSDIYSFIEADINYAKSVLTTEASTQYFIGKSAINAIAARYFLYKGDYAQAKTNAELVISASSAGGFPLTPATPITNAASGSTVDNSTWRAQFYAVGTSFNPYRSMWVDERRGETIFSLGRIATAGNGVAVGTYWNTNASNISGSPMWFWGRNLYNLLLAGYNGGTGGDVRFLVDRDPTTAANANYATLYPNNLPQTRTTDRLVIDKYPGKTGTNTRNDLKLFRLSEMYFILAECAINSNQLATAAGYIKNVRDARNYLGPVALPVYANAQAAWADVLQERRIELAIEGHRYIDLKRLAVKAGVTMDRNNTDDIVPTTNLANGDYRYTFPIPLSEIAANPTIQQNTGY</sequence>
<accession>A0A1H1A5T9</accession>
<evidence type="ECO:0000256" key="1">
    <source>
        <dbReference type="ARBA" id="ARBA00004442"/>
    </source>
</evidence>
<comment type="similarity">
    <text evidence="2">Belongs to the SusD family.</text>
</comment>
<evidence type="ECO:0000256" key="3">
    <source>
        <dbReference type="ARBA" id="ARBA00022729"/>
    </source>
</evidence>
<proteinExistence type="inferred from homology"/>
<dbReference type="STRING" id="311333.SAMN05421664_1268"/>
<feature type="chain" id="PRO_5011598289" evidence="6">
    <location>
        <begin position="20"/>
        <end position="537"/>
    </location>
</feature>
<dbReference type="Gene3D" id="1.25.40.390">
    <property type="match status" value="1"/>
</dbReference>
<dbReference type="InterPro" id="IPR011990">
    <property type="entry name" value="TPR-like_helical_dom_sf"/>
</dbReference>
<dbReference type="Proteomes" id="UP000199627">
    <property type="component" value="Unassembled WGS sequence"/>
</dbReference>
<keyword evidence="3 6" id="KW-0732">Signal</keyword>
<protein>
    <submittedName>
        <fullName evidence="8">Starch-binding associating with outer membrane</fullName>
    </submittedName>
</protein>
<keyword evidence="4" id="KW-0472">Membrane</keyword>
<dbReference type="EMBL" id="FNKL01000002">
    <property type="protein sequence ID" value="SDQ35033.1"/>
    <property type="molecule type" value="Genomic_DNA"/>
</dbReference>